<comment type="subcellular location">
    <subcellularLocation>
        <location evidence="1 7">Cell membrane</location>
        <topology evidence="1 7">Multi-pass membrane protein</topology>
    </subcellularLocation>
</comment>
<dbReference type="Gene3D" id="1.10.3720.10">
    <property type="entry name" value="MetI-like"/>
    <property type="match status" value="1"/>
</dbReference>
<sequence>MRRYVLRRLGQIVVTLYLYLTLVFFILEAIPGDVSQIYIQNPLLTKEVREQLIRDLGLDKPIHERYFIYLVNFFMGRWGTSFSHDRPVWNIIIERLPRTALLFLTATIISFYLGFVLGKIIAWRRGQLAEYASTVTGITLFTVFTPMLALLLVWLFSLQLHLFPIANFLDENKWQLVSLRAETIFNYMVLTLGVVTIAGLALWWAAHKFIYQPWTRFFVLLGGFTGIFALTGYVWAAFGQCWEAFPQYGGRICNWQLALDILYHMVLPVLNVTLISFGGTMLLMRNSMLETIREDFVMAAKAKGLPDSRVRDKHAARNAMLPVVTSFVLSLALAIDGGIITETLFSWPGMGLTLLNAVQEKDMPLAVAALVFVGVFALIAHLVADVLYAYLDPRIRYD</sequence>
<feature type="transmembrane region" description="Helical" evidence="7">
    <location>
        <begin position="365"/>
        <end position="391"/>
    </location>
</feature>
<evidence type="ECO:0000256" key="5">
    <source>
        <dbReference type="ARBA" id="ARBA00022989"/>
    </source>
</evidence>
<keyword evidence="4 7" id="KW-0812">Transmembrane</keyword>
<keyword evidence="5 7" id="KW-1133">Transmembrane helix</keyword>
<feature type="transmembrane region" description="Helical" evidence="7">
    <location>
        <begin position="319"/>
        <end position="345"/>
    </location>
</feature>
<proteinExistence type="inferred from homology"/>
<dbReference type="PANTHER" id="PTHR43163">
    <property type="entry name" value="DIPEPTIDE TRANSPORT SYSTEM PERMEASE PROTEIN DPPB-RELATED"/>
    <property type="match status" value="1"/>
</dbReference>
<feature type="transmembrane region" description="Helical" evidence="7">
    <location>
        <begin position="261"/>
        <end position="283"/>
    </location>
</feature>
<feature type="transmembrane region" description="Helical" evidence="7">
    <location>
        <begin position="217"/>
        <end position="238"/>
    </location>
</feature>
<dbReference type="PROSITE" id="PS50928">
    <property type="entry name" value="ABC_TM1"/>
    <property type="match status" value="1"/>
</dbReference>
<dbReference type="SUPFAM" id="SSF161098">
    <property type="entry name" value="MetI-like"/>
    <property type="match status" value="1"/>
</dbReference>
<comment type="similarity">
    <text evidence="7">Belongs to the binding-protein-dependent transport system permease family.</text>
</comment>
<evidence type="ECO:0000259" key="8">
    <source>
        <dbReference type="PROSITE" id="PS50928"/>
    </source>
</evidence>
<evidence type="ECO:0000313" key="9">
    <source>
        <dbReference type="EMBL" id="BAL57426.1"/>
    </source>
</evidence>
<reference evidence="9" key="2">
    <citation type="journal article" date="2012" name="PLoS ONE">
        <title>A Deeply Branching Thermophilic Bacterium with an Ancient Acetyl-CoA Pathway Dominates a Subsurface Ecosystem.</title>
        <authorList>
            <person name="Takami H."/>
            <person name="Noguchi H."/>
            <person name="Takaki Y."/>
            <person name="Uchiyama I."/>
            <person name="Toyoda A."/>
            <person name="Nishi S."/>
            <person name="Chee G.-J."/>
            <person name="Arai W."/>
            <person name="Nunoura T."/>
            <person name="Itoh T."/>
            <person name="Hattori M."/>
            <person name="Takai K."/>
        </authorList>
    </citation>
    <scope>NUCLEOTIDE SEQUENCE</scope>
</reference>
<feature type="transmembrane region" description="Helical" evidence="7">
    <location>
        <begin position="100"/>
        <end position="122"/>
    </location>
</feature>
<dbReference type="InterPro" id="IPR000515">
    <property type="entry name" value="MetI-like"/>
</dbReference>
<dbReference type="InterPro" id="IPR045621">
    <property type="entry name" value="BPD_transp_1_N"/>
</dbReference>
<evidence type="ECO:0000256" key="6">
    <source>
        <dbReference type="ARBA" id="ARBA00023136"/>
    </source>
</evidence>
<organism evidence="9">
    <name type="scientific">uncultured Acetothermia bacterium</name>
    <dbReference type="NCBI Taxonomy" id="236499"/>
    <lineage>
        <taxon>Bacteria</taxon>
        <taxon>Candidatus Bipolaricaulota</taxon>
        <taxon>environmental samples</taxon>
    </lineage>
</organism>
<evidence type="ECO:0000256" key="1">
    <source>
        <dbReference type="ARBA" id="ARBA00004651"/>
    </source>
</evidence>
<evidence type="ECO:0000256" key="7">
    <source>
        <dbReference type="RuleBase" id="RU363032"/>
    </source>
</evidence>
<feature type="transmembrane region" description="Helical" evidence="7">
    <location>
        <begin position="184"/>
        <end position="205"/>
    </location>
</feature>
<keyword evidence="2 7" id="KW-0813">Transport</keyword>
<gene>
    <name evidence="9" type="ORF">HGMM_F50D11C35</name>
</gene>
<feature type="domain" description="ABC transmembrane type-1" evidence="8">
    <location>
        <begin position="96"/>
        <end position="384"/>
    </location>
</feature>
<dbReference type="Pfam" id="PF19300">
    <property type="entry name" value="BPD_transp_1_N"/>
    <property type="match status" value="1"/>
</dbReference>
<evidence type="ECO:0000256" key="4">
    <source>
        <dbReference type="ARBA" id="ARBA00022692"/>
    </source>
</evidence>
<dbReference type="PANTHER" id="PTHR43163:SF6">
    <property type="entry name" value="DIPEPTIDE TRANSPORT SYSTEM PERMEASE PROTEIN DPPB-RELATED"/>
    <property type="match status" value="1"/>
</dbReference>
<keyword evidence="3" id="KW-1003">Cell membrane</keyword>
<evidence type="ECO:0000256" key="2">
    <source>
        <dbReference type="ARBA" id="ARBA00022448"/>
    </source>
</evidence>
<dbReference type="Pfam" id="PF00528">
    <property type="entry name" value="BPD_transp_1"/>
    <property type="match status" value="1"/>
</dbReference>
<dbReference type="CDD" id="cd06261">
    <property type="entry name" value="TM_PBP2"/>
    <property type="match status" value="1"/>
</dbReference>
<evidence type="ECO:0000256" key="3">
    <source>
        <dbReference type="ARBA" id="ARBA00022475"/>
    </source>
</evidence>
<dbReference type="GO" id="GO:0005886">
    <property type="term" value="C:plasma membrane"/>
    <property type="evidence" value="ECO:0007669"/>
    <property type="project" value="UniProtKB-SubCell"/>
</dbReference>
<dbReference type="InterPro" id="IPR035906">
    <property type="entry name" value="MetI-like_sf"/>
</dbReference>
<dbReference type="AlphaFoldDB" id="H5SMP0"/>
<feature type="transmembrane region" description="Helical" evidence="7">
    <location>
        <begin position="12"/>
        <end position="30"/>
    </location>
</feature>
<accession>H5SMP0</accession>
<keyword evidence="6 7" id="KW-0472">Membrane</keyword>
<feature type="transmembrane region" description="Helical" evidence="7">
    <location>
        <begin position="134"/>
        <end position="156"/>
    </location>
</feature>
<reference evidence="9" key="1">
    <citation type="journal article" date="2005" name="Environ. Microbiol.">
        <title>Genetic and functional properties of uncultivated thermophilic crenarchaeotes from a subsurface gold mine as revealed by analysis of genome fragments.</title>
        <authorList>
            <person name="Nunoura T."/>
            <person name="Hirayama H."/>
            <person name="Takami H."/>
            <person name="Oida H."/>
            <person name="Nishi S."/>
            <person name="Shimamura S."/>
            <person name="Suzuki Y."/>
            <person name="Inagaki F."/>
            <person name="Takai K."/>
            <person name="Nealson K.H."/>
            <person name="Horikoshi K."/>
        </authorList>
    </citation>
    <scope>NUCLEOTIDE SEQUENCE</scope>
</reference>
<dbReference type="GO" id="GO:0055085">
    <property type="term" value="P:transmembrane transport"/>
    <property type="evidence" value="ECO:0007669"/>
    <property type="project" value="InterPro"/>
</dbReference>
<protein>
    <submittedName>
        <fullName evidence="9">Peptide/nickel transport system permease protein</fullName>
    </submittedName>
</protein>
<name>H5SMP0_9BACT</name>
<dbReference type="EMBL" id="AP011775">
    <property type="protein sequence ID" value="BAL57426.1"/>
    <property type="molecule type" value="Genomic_DNA"/>
</dbReference>